<evidence type="ECO:0000313" key="6">
    <source>
        <dbReference type="EMBL" id="TWI11535.1"/>
    </source>
</evidence>
<dbReference type="Pfam" id="PF04216">
    <property type="entry name" value="FdhE_N"/>
    <property type="match status" value="1"/>
</dbReference>
<dbReference type="Gene3D" id="3.90.1670.10">
    <property type="entry name" value="FdhE-like domain"/>
    <property type="match status" value="1"/>
</dbReference>
<dbReference type="Proteomes" id="UP000316471">
    <property type="component" value="Unassembled WGS sequence"/>
</dbReference>
<accession>A0A562LV85</accession>
<evidence type="ECO:0000259" key="4">
    <source>
        <dbReference type="Pfam" id="PF24859"/>
    </source>
</evidence>
<evidence type="ECO:0000256" key="2">
    <source>
        <dbReference type="HAMAP-Rule" id="MF_00611"/>
    </source>
</evidence>
<reference evidence="6 7" key="1">
    <citation type="journal article" date="2015" name="Stand. Genomic Sci.">
        <title>Genomic Encyclopedia of Bacterial and Archaeal Type Strains, Phase III: the genomes of soil and plant-associated and newly described type strains.</title>
        <authorList>
            <person name="Whitman W.B."/>
            <person name="Woyke T."/>
            <person name="Klenk H.P."/>
            <person name="Zhou Y."/>
            <person name="Lilburn T.G."/>
            <person name="Beck B.J."/>
            <person name="De Vos P."/>
            <person name="Vandamme P."/>
            <person name="Eisen J.A."/>
            <person name="Garrity G."/>
            <person name="Hugenholtz P."/>
            <person name="Kyrpides N.C."/>
        </authorList>
    </citation>
    <scope>NUCLEOTIDE SEQUENCE [LARGE SCALE GENOMIC DNA]</scope>
    <source>
        <strain evidence="6 7">CGMCC 1.10136</strain>
    </source>
</reference>
<dbReference type="EMBL" id="VLKP01000005">
    <property type="protein sequence ID" value="TWI11535.1"/>
    <property type="molecule type" value="Genomic_DNA"/>
</dbReference>
<dbReference type="PANTHER" id="PTHR37689">
    <property type="entry name" value="PROTEIN FDHE"/>
    <property type="match status" value="1"/>
</dbReference>
<dbReference type="InterPro" id="IPR056797">
    <property type="entry name" value="FdhE_central"/>
</dbReference>
<feature type="domain" description="FdhE C-terminal" evidence="5">
    <location>
        <begin position="235"/>
        <end position="320"/>
    </location>
</feature>
<dbReference type="PANTHER" id="PTHR37689:SF1">
    <property type="entry name" value="PROTEIN FDHE"/>
    <property type="match status" value="1"/>
</dbReference>
<dbReference type="AlphaFoldDB" id="A0A562LV85"/>
<name>A0A562LV85_9GAMM</name>
<dbReference type="RefSeq" id="WP_144813787.1">
    <property type="nucleotide sequence ID" value="NZ_VLKP01000005.1"/>
</dbReference>
<dbReference type="Pfam" id="PF24859">
    <property type="entry name" value="FdhE_central"/>
    <property type="match status" value="1"/>
</dbReference>
<dbReference type="OrthoDB" id="9794151at2"/>
<comment type="caution">
    <text evidence="6">The sequence shown here is derived from an EMBL/GenBank/DDBJ whole genome shotgun (WGS) entry which is preliminary data.</text>
</comment>
<comment type="similarity">
    <text evidence="2">Belongs to the FdhE family.</text>
</comment>
<protein>
    <recommendedName>
        <fullName evidence="2">Protein FdhE homolog</fullName>
    </recommendedName>
</protein>
<dbReference type="GO" id="GO:0005829">
    <property type="term" value="C:cytosol"/>
    <property type="evidence" value="ECO:0007669"/>
    <property type="project" value="TreeGrafter"/>
</dbReference>
<dbReference type="InterPro" id="IPR024064">
    <property type="entry name" value="FdhE-like_sf"/>
</dbReference>
<dbReference type="GO" id="GO:0008199">
    <property type="term" value="F:ferric iron binding"/>
    <property type="evidence" value="ECO:0007669"/>
    <property type="project" value="TreeGrafter"/>
</dbReference>
<feature type="domain" description="FdhE central" evidence="4">
    <location>
        <begin position="196"/>
        <end position="234"/>
    </location>
</feature>
<keyword evidence="1 2" id="KW-0963">Cytoplasm</keyword>
<keyword evidence="7" id="KW-1185">Reference proteome</keyword>
<feature type="domain" description="FdhE N-terminal" evidence="3">
    <location>
        <begin position="19"/>
        <end position="190"/>
    </location>
</feature>
<evidence type="ECO:0000259" key="3">
    <source>
        <dbReference type="Pfam" id="PF04216"/>
    </source>
</evidence>
<proteinExistence type="inferred from homology"/>
<dbReference type="GO" id="GO:0051604">
    <property type="term" value="P:protein maturation"/>
    <property type="evidence" value="ECO:0007669"/>
    <property type="project" value="TreeGrafter"/>
</dbReference>
<sequence length="326" mass="34957">MAQRTLEPGEIETLAQRDIPRIILPERGTLFPARAERLRALVEGNPIGGYLAMLALVVDAQQAELDGLTAVQLQALQQSALAQQPAAAADAGMPPLHAASVRRDAHWRVLLRSLCRRCAGHAGFPDAVGATLARVIEAPDDWLEGQADALLEVPGAPPVDVAAAPLVMAALQVYWLALGLAFRIEALAPMADAPGLCPLCGFQPVSSMVHAKAPHAAYRYLACGLCACQWHYVRVQCSRCGTAGKDIAYQSLTALDASADAIKAAPVRAETCEHCHGYRKILYEEFGPEVEPLADDLGTLALDILLGEQGYERASQNPLLWHPEQE</sequence>
<gene>
    <name evidence="2" type="primary">fdhE</name>
    <name evidence="6" type="ORF">IP93_01431</name>
</gene>
<dbReference type="CDD" id="cd16341">
    <property type="entry name" value="FdhE"/>
    <property type="match status" value="1"/>
</dbReference>
<dbReference type="InterPro" id="IPR056796">
    <property type="entry name" value="FdhE_C"/>
</dbReference>
<comment type="subcellular location">
    <subcellularLocation>
        <location evidence="2">Cytoplasm</location>
    </subcellularLocation>
</comment>
<dbReference type="InterPro" id="IPR056774">
    <property type="entry name" value="FdhE_N"/>
</dbReference>
<dbReference type="InterPro" id="IPR006452">
    <property type="entry name" value="Formate_DH_accessory"/>
</dbReference>
<evidence type="ECO:0000256" key="1">
    <source>
        <dbReference type="ARBA" id="ARBA00022490"/>
    </source>
</evidence>
<dbReference type="NCBIfam" id="TIGR01562">
    <property type="entry name" value="FdhE"/>
    <property type="match status" value="1"/>
</dbReference>
<dbReference type="HAMAP" id="MF_00611">
    <property type="entry name" value="FdeH"/>
    <property type="match status" value="1"/>
</dbReference>
<organism evidence="6 7">
    <name type="scientific">Aerolutibacter ruishenii</name>
    <dbReference type="NCBI Taxonomy" id="686800"/>
    <lineage>
        <taxon>Bacteria</taxon>
        <taxon>Pseudomonadati</taxon>
        <taxon>Pseudomonadota</taxon>
        <taxon>Gammaproteobacteria</taxon>
        <taxon>Lysobacterales</taxon>
        <taxon>Lysobacteraceae</taxon>
        <taxon>Aerolutibacter</taxon>
    </lineage>
</organism>
<evidence type="ECO:0000259" key="5">
    <source>
        <dbReference type="Pfam" id="PF24860"/>
    </source>
</evidence>
<dbReference type="PIRSF" id="PIRSF018296">
    <property type="entry name" value="Format_dh_formtn"/>
    <property type="match status" value="1"/>
</dbReference>
<evidence type="ECO:0000313" key="7">
    <source>
        <dbReference type="Proteomes" id="UP000316471"/>
    </source>
</evidence>
<dbReference type="SUPFAM" id="SSF144020">
    <property type="entry name" value="FdhE-like"/>
    <property type="match status" value="1"/>
</dbReference>
<comment type="function">
    <text evidence="2">Necessary for formate dehydrogenase activity.</text>
</comment>
<dbReference type="Pfam" id="PF24860">
    <property type="entry name" value="FdhE_C"/>
    <property type="match status" value="1"/>
</dbReference>